<feature type="compositionally biased region" description="Basic residues" evidence="1">
    <location>
        <begin position="15"/>
        <end position="24"/>
    </location>
</feature>
<accession>A0A0P0UYS5</accession>
<evidence type="ECO:0000313" key="3">
    <source>
        <dbReference type="Proteomes" id="UP000059680"/>
    </source>
</evidence>
<reference evidence="2 3" key="2">
    <citation type="journal article" date="2013" name="Plant Cell Physiol.">
        <title>Rice Annotation Project Database (RAP-DB): an integrative and interactive database for rice genomics.</title>
        <authorList>
            <person name="Sakai H."/>
            <person name="Lee S.S."/>
            <person name="Tanaka T."/>
            <person name="Numa H."/>
            <person name="Kim J."/>
            <person name="Kawahara Y."/>
            <person name="Wakimoto H."/>
            <person name="Yang C.C."/>
            <person name="Iwamoto M."/>
            <person name="Abe T."/>
            <person name="Yamada Y."/>
            <person name="Muto A."/>
            <person name="Inokuchi H."/>
            <person name="Ikemura T."/>
            <person name="Matsumoto T."/>
            <person name="Sasaki T."/>
            <person name="Itoh T."/>
        </authorList>
    </citation>
    <scope>NUCLEOTIDE SEQUENCE [LARGE SCALE GENOMIC DNA]</scope>
    <source>
        <strain evidence="3">cv. Nipponbare</strain>
    </source>
</reference>
<feature type="region of interest" description="Disordered" evidence="1">
    <location>
        <begin position="1"/>
        <end position="42"/>
    </location>
</feature>
<dbReference type="EMBL" id="AP014957">
    <property type="protein sequence ID" value="BAS70638.1"/>
    <property type="molecule type" value="Genomic_DNA"/>
</dbReference>
<evidence type="ECO:0000256" key="1">
    <source>
        <dbReference type="SAM" id="MobiDB-lite"/>
    </source>
</evidence>
<reference evidence="3" key="1">
    <citation type="journal article" date="2005" name="Nature">
        <title>The map-based sequence of the rice genome.</title>
        <authorList>
            <consortium name="International rice genome sequencing project (IRGSP)"/>
            <person name="Matsumoto T."/>
            <person name="Wu J."/>
            <person name="Kanamori H."/>
            <person name="Katayose Y."/>
            <person name="Fujisawa M."/>
            <person name="Namiki N."/>
            <person name="Mizuno H."/>
            <person name="Yamamoto K."/>
            <person name="Antonio B.A."/>
            <person name="Baba T."/>
            <person name="Sakata K."/>
            <person name="Nagamura Y."/>
            <person name="Aoki H."/>
            <person name="Arikawa K."/>
            <person name="Arita K."/>
            <person name="Bito T."/>
            <person name="Chiden Y."/>
            <person name="Fujitsuka N."/>
            <person name="Fukunaka R."/>
            <person name="Hamada M."/>
            <person name="Harada C."/>
            <person name="Hayashi A."/>
            <person name="Hijishita S."/>
            <person name="Honda M."/>
            <person name="Hosokawa S."/>
            <person name="Ichikawa Y."/>
            <person name="Idonuma A."/>
            <person name="Iijima M."/>
            <person name="Ikeda M."/>
            <person name="Ikeno M."/>
            <person name="Ito K."/>
            <person name="Ito S."/>
            <person name="Ito T."/>
            <person name="Ito Y."/>
            <person name="Ito Y."/>
            <person name="Iwabuchi A."/>
            <person name="Kamiya K."/>
            <person name="Karasawa W."/>
            <person name="Kurita K."/>
            <person name="Katagiri S."/>
            <person name="Kikuta A."/>
            <person name="Kobayashi H."/>
            <person name="Kobayashi N."/>
            <person name="Machita K."/>
            <person name="Maehara T."/>
            <person name="Masukawa M."/>
            <person name="Mizubayashi T."/>
            <person name="Mukai Y."/>
            <person name="Nagasaki H."/>
            <person name="Nagata Y."/>
            <person name="Naito S."/>
            <person name="Nakashima M."/>
            <person name="Nakama Y."/>
            <person name="Nakamichi Y."/>
            <person name="Nakamura M."/>
            <person name="Meguro A."/>
            <person name="Negishi M."/>
            <person name="Ohta I."/>
            <person name="Ohta T."/>
            <person name="Okamoto M."/>
            <person name="Ono N."/>
            <person name="Saji S."/>
            <person name="Sakaguchi M."/>
            <person name="Sakai K."/>
            <person name="Shibata M."/>
            <person name="Shimokawa T."/>
            <person name="Song J."/>
            <person name="Takazaki Y."/>
            <person name="Terasawa K."/>
            <person name="Tsugane M."/>
            <person name="Tsuji K."/>
            <person name="Ueda S."/>
            <person name="Waki K."/>
            <person name="Yamagata H."/>
            <person name="Yamamoto M."/>
            <person name="Yamamoto S."/>
            <person name="Yamane H."/>
            <person name="Yoshiki S."/>
            <person name="Yoshihara R."/>
            <person name="Yukawa K."/>
            <person name="Zhong H."/>
            <person name="Yano M."/>
            <person name="Yuan Q."/>
            <person name="Ouyang S."/>
            <person name="Liu J."/>
            <person name="Jones K.M."/>
            <person name="Gansberger K."/>
            <person name="Moffat K."/>
            <person name="Hill J."/>
            <person name="Bera J."/>
            <person name="Fadrosh D."/>
            <person name="Jin S."/>
            <person name="Johri S."/>
            <person name="Kim M."/>
            <person name="Overton L."/>
            <person name="Reardon M."/>
            <person name="Tsitrin T."/>
            <person name="Vuong H."/>
            <person name="Weaver B."/>
            <person name="Ciecko A."/>
            <person name="Tallon L."/>
            <person name="Jackson J."/>
            <person name="Pai G."/>
            <person name="Aken S.V."/>
            <person name="Utterback T."/>
            <person name="Reidmuller S."/>
            <person name="Feldblyum T."/>
            <person name="Hsiao J."/>
            <person name="Zismann V."/>
            <person name="Iobst S."/>
            <person name="de Vazeille A.R."/>
            <person name="Buell C.R."/>
            <person name="Ying K."/>
            <person name="Li Y."/>
            <person name="Lu T."/>
            <person name="Huang Y."/>
            <person name="Zhao Q."/>
            <person name="Feng Q."/>
            <person name="Zhang L."/>
            <person name="Zhu J."/>
            <person name="Weng Q."/>
            <person name="Mu J."/>
            <person name="Lu Y."/>
            <person name="Fan D."/>
            <person name="Liu Y."/>
            <person name="Guan J."/>
            <person name="Zhang Y."/>
            <person name="Yu S."/>
            <person name="Liu X."/>
            <person name="Zhang Y."/>
            <person name="Hong G."/>
            <person name="Han B."/>
            <person name="Choisne N."/>
            <person name="Demange N."/>
            <person name="Orjeda G."/>
            <person name="Samain S."/>
            <person name="Cattolico L."/>
            <person name="Pelletier E."/>
            <person name="Couloux A."/>
            <person name="Segurens B."/>
            <person name="Wincker P."/>
            <person name="D'Hont A."/>
            <person name="Scarpelli C."/>
            <person name="Weissenbach J."/>
            <person name="Salanoubat M."/>
            <person name="Quetier F."/>
            <person name="Yu Y."/>
            <person name="Kim H.R."/>
            <person name="Rambo T."/>
            <person name="Currie J."/>
            <person name="Collura K."/>
            <person name="Luo M."/>
            <person name="Yang T."/>
            <person name="Ammiraju J.S.S."/>
            <person name="Engler F."/>
            <person name="Soderlund C."/>
            <person name="Wing R.A."/>
            <person name="Palmer L.E."/>
            <person name="de la Bastide M."/>
            <person name="Spiegel L."/>
            <person name="Nascimento L."/>
            <person name="Zutavern T."/>
            <person name="O'Shaughnessy A."/>
            <person name="Dike S."/>
            <person name="Dedhia N."/>
            <person name="Preston R."/>
            <person name="Balija V."/>
            <person name="McCombie W.R."/>
            <person name="Chow T."/>
            <person name="Chen H."/>
            <person name="Chung M."/>
            <person name="Chen C."/>
            <person name="Shaw J."/>
            <person name="Wu H."/>
            <person name="Hsiao K."/>
            <person name="Chao Y."/>
            <person name="Chu M."/>
            <person name="Cheng C."/>
            <person name="Hour A."/>
            <person name="Lee P."/>
            <person name="Lin S."/>
            <person name="Lin Y."/>
            <person name="Liou J."/>
            <person name="Liu S."/>
            <person name="Hsing Y."/>
            <person name="Raghuvanshi S."/>
            <person name="Mohanty A."/>
            <person name="Bharti A.K."/>
            <person name="Gaur A."/>
            <person name="Gupta V."/>
            <person name="Kumar D."/>
            <person name="Ravi V."/>
            <person name="Vij S."/>
            <person name="Kapur A."/>
            <person name="Khurana P."/>
            <person name="Khurana P."/>
            <person name="Khurana J.P."/>
            <person name="Tyagi A.K."/>
            <person name="Gaikwad K."/>
            <person name="Singh A."/>
            <person name="Dalal V."/>
            <person name="Srivastava S."/>
            <person name="Dixit A."/>
            <person name="Pal A.K."/>
            <person name="Ghazi I.A."/>
            <person name="Yadav M."/>
            <person name="Pandit A."/>
            <person name="Bhargava A."/>
            <person name="Sureshbabu K."/>
            <person name="Batra K."/>
            <person name="Sharma T.R."/>
            <person name="Mohapatra T."/>
            <person name="Singh N.K."/>
            <person name="Messing J."/>
            <person name="Nelson A.B."/>
            <person name="Fuks G."/>
            <person name="Kavchok S."/>
            <person name="Keizer G."/>
            <person name="Linton E."/>
            <person name="Llaca V."/>
            <person name="Song R."/>
            <person name="Tanyolac B."/>
            <person name="Young S."/>
            <person name="Ho-Il K."/>
            <person name="Hahn J.H."/>
            <person name="Sangsakoo G."/>
            <person name="Vanavichit A."/>
            <person name="de Mattos Luiz.A.T."/>
            <person name="Zimmer P.D."/>
            <person name="Malone G."/>
            <person name="Dellagostin O."/>
            <person name="de Oliveira A.C."/>
            <person name="Bevan M."/>
            <person name="Bancroft I."/>
            <person name="Minx P."/>
            <person name="Cordum H."/>
            <person name="Wilson R."/>
            <person name="Cheng Z."/>
            <person name="Jin W."/>
            <person name="Jiang J."/>
            <person name="Leong S.A."/>
            <person name="Iwama H."/>
            <person name="Gojobori T."/>
            <person name="Itoh T."/>
            <person name="Niimura Y."/>
            <person name="Fujii Y."/>
            <person name="Habara T."/>
            <person name="Sakai H."/>
            <person name="Sato Y."/>
            <person name="Wilson G."/>
            <person name="Kumar K."/>
            <person name="McCouch S."/>
            <person name="Juretic N."/>
            <person name="Hoen D."/>
            <person name="Wright S."/>
            <person name="Bruskiewich R."/>
            <person name="Bureau T."/>
            <person name="Miyao A."/>
            <person name="Hirochika H."/>
            <person name="Nishikawa T."/>
            <person name="Kadowaki K."/>
            <person name="Sugiura M."/>
            <person name="Burr B."/>
            <person name="Sasaki T."/>
        </authorList>
    </citation>
    <scope>NUCLEOTIDE SEQUENCE [LARGE SCALE GENOMIC DNA]</scope>
    <source>
        <strain evidence="3">cv. Nipponbare</strain>
    </source>
</reference>
<dbReference type="InParanoid" id="A0A0P0UYS5"/>
<dbReference type="Proteomes" id="UP000059680">
    <property type="component" value="Chromosome 1"/>
</dbReference>
<keyword evidence="3" id="KW-1185">Reference proteome</keyword>
<feature type="region of interest" description="Disordered" evidence="1">
    <location>
        <begin position="68"/>
        <end position="89"/>
    </location>
</feature>
<evidence type="ECO:0000313" key="2">
    <source>
        <dbReference type="EMBL" id="BAS70638.1"/>
    </source>
</evidence>
<protein>
    <submittedName>
        <fullName evidence="2">Os01g0172500 protein</fullName>
    </submittedName>
</protein>
<feature type="compositionally biased region" description="Low complexity" evidence="1">
    <location>
        <begin position="1"/>
        <end position="14"/>
    </location>
</feature>
<sequence length="89" mass="9321">MTATSRRGASARVVRASRRARGRRRPEVGPSGGGGLTSSDRFAGFAGVEKGEHGWSQARAWAVGGRAVPTSPAAWTPGVRRNVQPHETG</sequence>
<gene>
    <name evidence="2" type="ordered locus">Os01g0172500</name>
    <name evidence="2" type="ORF">OSNPB_010172500</name>
</gene>
<dbReference type="AlphaFoldDB" id="A0A0P0UYS5"/>
<organism evidence="2 3">
    <name type="scientific">Oryza sativa subsp. japonica</name>
    <name type="common">Rice</name>
    <dbReference type="NCBI Taxonomy" id="39947"/>
    <lineage>
        <taxon>Eukaryota</taxon>
        <taxon>Viridiplantae</taxon>
        <taxon>Streptophyta</taxon>
        <taxon>Embryophyta</taxon>
        <taxon>Tracheophyta</taxon>
        <taxon>Spermatophyta</taxon>
        <taxon>Magnoliopsida</taxon>
        <taxon>Liliopsida</taxon>
        <taxon>Poales</taxon>
        <taxon>Poaceae</taxon>
        <taxon>BOP clade</taxon>
        <taxon>Oryzoideae</taxon>
        <taxon>Oryzeae</taxon>
        <taxon>Oryzinae</taxon>
        <taxon>Oryza</taxon>
        <taxon>Oryza sativa</taxon>
    </lineage>
</organism>
<name>A0A0P0UYS5_ORYSJ</name>
<proteinExistence type="predicted"/>
<dbReference type="PaxDb" id="39947-A0A0P0UYS5"/>
<reference evidence="2 3" key="3">
    <citation type="journal article" date="2013" name="Rice">
        <title>Improvement of the Oryza sativa Nipponbare reference genome using next generation sequence and optical map data.</title>
        <authorList>
            <person name="Kawahara Y."/>
            <person name="de la Bastide M."/>
            <person name="Hamilton J.P."/>
            <person name="Kanamori H."/>
            <person name="McCombie W.R."/>
            <person name="Ouyang S."/>
            <person name="Schwartz D.C."/>
            <person name="Tanaka T."/>
            <person name="Wu J."/>
            <person name="Zhou S."/>
            <person name="Childs K.L."/>
            <person name="Davidson R.M."/>
            <person name="Lin H."/>
            <person name="Quesada-Ocampo L."/>
            <person name="Vaillancourt B."/>
            <person name="Sakai H."/>
            <person name="Lee S.S."/>
            <person name="Kim J."/>
            <person name="Numa H."/>
            <person name="Itoh T."/>
            <person name="Buell C.R."/>
            <person name="Matsumoto T."/>
        </authorList>
    </citation>
    <scope>NUCLEOTIDE SEQUENCE [LARGE SCALE GENOMIC DNA]</scope>
    <source>
        <strain evidence="3">cv. Nipponbare</strain>
    </source>
</reference>